<dbReference type="Proteomes" id="UP000053989">
    <property type="component" value="Unassembled WGS sequence"/>
</dbReference>
<dbReference type="OrthoDB" id="2603131at2759"/>
<feature type="non-terminal residue" evidence="1">
    <location>
        <position position="1"/>
    </location>
</feature>
<reference evidence="2" key="2">
    <citation type="submission" date="2015-01" db="EMBL/GenBank/DDBJ databases">
        <title>Evolutionary Origins and Diversification of the Mycorrhizal Mutualists.</title>
        <authorList>
            <consortium name="DOE Joint Genome Institute"/>
            <consortium name="Mycorrhizal Genomics Consortium"/>
            <person name="Kohler A."/>
            <person name="Kuo A."/>
            <person name="Nagy L.G."/>
            <person name="Floudas D."/>
            <person name="Copeland A."/>
            <person name="Barry K.W."/>
            <person name="Cichocki N."/>
            <person name="Veneault-Fourrey C."/>
            <person name="LaButti K."/>
            <person name="Lindquist E.A."/>
            <person name="Lipzen A."/>
            <person name="Lundell T."/>
            <person name="Morin E."/>
            <person name="Murat C."/>
            <person name="Riley R."/>
            <person name="Ohm R."/>
            <person name="Sun H."/>
            <person name="Tunlid A."/>
            <person name="Henrissat B."/>
            <person name="Grigoriev I.V."/>
            <person name="Hibbett D.S."/>
            <person name="Martin F."/>
        </authorList>
    </citation>
    <scope>NUCLEOTIDE SEQUENCE [LARGE SCALE GENOMIC DNA]</scope>
    <source>
        <strain evidence="2">Foug A</strain>
    </source>
</reference>
<dbReference type="AlphaFoldDB" id="A0A0C3DB82"/>
<protein>
    <submittedName>
        <fullName evidence="1">Uncharacterized protein</fullName>
    </submittedName>
</protein>
<dbReference type="HOGENOM" id="CLU_016057_0_0_1"/>
<accession>A0A0C3DB82</accession>
<gene>
    <name evidence="1" type="ORF">SCLCIDRAFT_139130</name>
</gene>
<dbReference type="InParanoid" id="A0A0C3DB82"/>
<evidence type="ECO:0000313" key="2">
    <source>
        <dbReference type="Proteomes" id="UP000053989"/>
    </source>
</evidence>
<reference evidence="1 2" key="1">
    <citation type="submission" date="2014-04" db="EMBL/GenBank/DDBJ databases">
        <authorList>
            <consortium name="DOE Joint Genome Institute"/>
            <person name="Kuo A."/>
            <person name="Kohler A."/>
            <person name="Nagy L.G."/>
            <person name="Floudas D."/>
            <person name="Copeland A."/>
            <person name="Barry K.W."/>
            <person name="Cichocki N."/>
            <person name="Veneault-Fourrey C."/>
            <person name="LaButti K."/>
            <person name="Lindquist E.A."/>
            <person name="Lipzen A."/>
            <person name="Lundell T."/>
            <person name="Morin E."/>
            <person name="Murat C."/>
            <person name="Sun H."/>
            <person name="Tunlid A."/>
            <person name="Henrissat B."/>
            <person name="Grigoriev I.V."/>
            <person name="Hibbett D.S."/>
            <person name="Martin F."/>
            <person name="Nordberg H.P."/>
            <person name="Cantor M.N."/>
            <person name="Hua S.X."/>
        </authorList>
    </citation>
    <scope>NUCLEOTIDE SEQUENCE [LARGE SCALE GENOMIC DNA]</scope>
    <source>
        <strain evidence="1 2">Foug A</strain>
    </source>
</reference>
<evidence type="ECO:0000313" key="1">
    <source>
        <dbReference type="EMBL" id="KIM53376.1"/>
    </source>
</evidence>
<dbReference type="EMBL" id="KN822182">
    <property type="protein sequence ID" value="KIM53376.1"/>
    <property type="molecule type" value="Genomic_DNA"/>
</dbReference>
<proteinExistence type="predicted"/>
<keyword evidence="2" id="KW-1185">Reference proteome</keyword>
<name>A0A0C3DB82_9AGAM</name>
<organism evidence="1 2">
    <name type="scientific">Scleroderma citrinum Foug A</name>
    <dbReference type="NCBI Taxonomy" id="1036808"/>
    <lineage>
        <taxon>Eukaryota</taxon>
        <taxon>Fungi</taxon>
        <taxon>Dikarya</taxon>
        <taxon>Basidiomycota</taxon>
        <taxon>Agaricomycotina</taxon>
        <taxon>Agaricomycetes</taxon>
        <taxon>Agaricomycetidae</taxon>
        <taxon>Boletales</taxon>
        <taxon>Sclerodermatineae</taxon>
        <taxon>Sclerodermataceae</taxon>
        <taxon>Scleroderma</taxon>
    </lineage>
</organism>
<sequence>EKIGAFDTRVLAIHNNQIITSPNCDFIPEPFIFDDAPLEPLRDRRFGIVDCFQWLQLHAEQYIWSACIPWQAVYRDDPVWSLLWWNLSQLPSKFVLERGSTFEVGRVHPMKFQQLEAVYQHIDERAQKWHLTFTFCDTVLVVTLFQCLCLDIFGMLDWLTTPIPLPSGDLHLAFDRWMGTFTTDPEVCQRLFNACVPVWLVRSESTVPFDMNVRQRVEFTTPPISSRKRRSLTLVKSSNGTEDGPMVGISSTCRHGTD</sequence>